<protein>
    <submittedName>
        <fullName evidence="1">Uncharacterized protein</fullName>
    </submittedName>
</protein>
<keyword evidence="2" id="KW-1185">Reference proteome</keyword>
<sequence length="93" mass="10841">MQEGGGRVLSRRRSKRRTFSLARGRCVEAHLISNRETKRRIQPGCRDDHHQIASHQAVVKKLQDQCQALPSVHCFELSFDLNINIFQRYNNIL</sequence>
<organism evidence="1 2">
    <name type="scientific">Araneus ventricosus</name>
    <name type="common">Orbweaver spider</name>
    <name type="synonym">Epeira ventricosa</name>
    <dbReference type="NCBI Taxonomy" id="182803"/>
    <lineage>
        <taxon>Eukaryota</taxon>
        <taxon>Metazoa</taxon>
        <taxon>Ecdysozoa</taxon>
        <taxon>Arthropoda</taxon>
        <taxon>Chelicerata</taxon>
        <taxon>Arachnida</taxon>
        <taxon>Araneae</taxon>
        <taxon>Araneomorphae</taxon>
        <taxon>Entelegynae</taxon>
        <taxon>Araneoidea</taxon>
        <taxon>Araneidae</taxon>
        <taxon>Araneus</taxon>
    </lineage>
</organism>
<proteinExistence type="predicted"/>
<evidence type="ECO:0000313" key="2">
    <source>
        <dbReference type="Proteomes" id="UP000499080"/>
    </source>
</evidence>
<feature type="non-terminal residue" evidence="1">
    <location>
        <position position="93"/>
    </location>
</feature>
<evidence type="ECO:0000313" key="1">
    <source>
        <dbReference type="EMBL" id="GBO14947.1"/>
    </source>
</evidence>
<name>A0A4Y2UU13_ARAVE</name>
<dbReference type="Proteomes" id="UP000499080">
    <property type="component" value="Unassembled WGS sequence"/>
</dbReference>
<dbReference type="AlphaFoldDB" id="A0A4Y2UU13"/>
<comment type="caution">
    <text evidence="1">The sequence shown here is derived from an EMBL/GenBank/DDBJ whole genome shotgun (WGS) entry which is preliminary data.</text>
</comment>
<gene>
    <name evidence="1" type="ORF">AVEN_162248_1</name>
</gene>
<dbReference type="EMBL" id="BGPR01039041">
    <property type="protein sequence ID" value="GBO14947.1"/>
    <property type="molecule type" value="Genomic_DNA"/>
</dbReference>
<reference evidence="1 2" key="1">
    <citation type="journal article" date="2019" name="Sci. Rep.">
        <title>Orb-weaving spider Araneus ventricosus genome elucidates the spidroin gene catalogue.</title>
        <authorList>
            <person name="Kono N."/>
            <person name="Nakamura H."/>
            <person name="Ohtoshi R."/>
            <person name="Moran D.A.P."/>
            <person name="Shinohara A."/>
            <person name="Yoshida Y."/>
            <person name="Fujiwara M."/>
            <person name="Mori M."/>
            <person name="Tomita M."/>
            <person name="Arakawa K."/>
        </authorList>
    </citation>
    <scope>NUCLEOTIDE SEQUENCE [LARGE SCALE GENOMIC DNA]</scope>
</reference>
<accession>A0A4Y2UU13</accession>